<proteinExistence type="inferred from homology"/>
<dbReference type="InterPro" id="IPR011344">
    <property type="entry name" value="ssDNA-bd"/>
</dbReference>
<protein>
    <recommendedName>
        <fullName evidence="2 3">Single-stranded DNA-binding protein</fullName>
        <shortName evidence="2">SSB</shortName>
    </recommendedName>
</protein>
<evidence type="ECO:0000313" key="5">
    <source>
        <dbReference type="EMBL" id="SMB82313.1"/>
    </source>
</evidence>
<comment type="subunit">
    <text evidence="2">Homotetramer.</text>
</comment>
<evidence type="ECO:0000256" key="1">
    <source>
        <dbReference type="ARBA" id="ARBA00023125"/>
    </source>
</evidence>
<dbReference type="AlphaFoldDB" id="A0A1W1UMR1"/>
<keyword evidence="1 2" id="KW-0238">DNA-binding</keyword>
<evidence type="ECO:0000256" key="2">
    <source>
        <dbReference type="HAMAP-Rule" id="MF_00984"/>
    </source>
</evidence>
<evidence type="ECO:0000256" key="4">
    <source>
        <dbReference type="SAM" id="MobiDB-lite"/>
    </source>
</evidence>
<dbReference type="EMBL" id="FWWV01000009">
    <property type="protein sequence ID" value="SMB82313.1"/>
    <property type="molecule type" value="Genomic_DNA"/>
</dbReference>
<keyword evidence="6" id="KW-1185">Reference proteome</keyword>
<gene>
    <name evidence="5" type="ORF">SAMN05660772_02050</name>
</gene>
<reference evidence="6" key="1">
    <citation type="submission" date="2017-04" db="EMBL/GenBank/DDBJ databases">
        <authorList>
            <person name="Varghese N."/>
            <person name="Submissions S."/>
        </authorList>
    </citation>
    <scope>NUCLEOTIDE SEQUENCE [LARGE SCALE GENOMIC DNA]</scope>
    <source>
        <strain evidence="6">DSM 23072</strain>
    </source>
</reference>
<dbReference type="InterPro" id="IPR000424">
    <property type="entry name" value="Primosome_PriB/ssb"/>
</dbReference>
<dbReference type="STRING" id="1122938.SAMN05660772_02050"/>
<feature type="region of interest" description="Disordered" evidence="4">
    <location>
        <begin position="111"/>
        <end position="134"/>
    </location>
</feature>
<dbReference type="HAMAP" id="MF_00984">
    <property type="entry name" value="SSB"/>
    <property type="match status" value="1"/>
</dbReference>
<dbReference type="GO" id="GO:0009295">
    <property type="term" value="C:nucleoid"/>
    <property type="evidence" value="ECO:0007669"/>
    <property type="project" value="TreeGrafter"/>
</dbReference>
<dbReference type="Proteomes" id="UP000192408">
    <property type="component" value="Unassembled WGS sequence"/>
</dbReference>
<dbReference type="CDD" id="cd04496">
    <property type="entry name" value="SSB_OBF"/>
    <property type="match status" value="1"/>
</dbReference>
<dbReference type="NCBIfam" id="TIGR00621">
    <property type="entry name" value="ssb"/>
    <property type="match status" value="1"/>
</dbReference>
<comment type="caution">
    <text evidence="2">Lacks conserved residue(s) required for the propagation of feature annotation.</text>
</comment>
<dbReference type="PIRSF" id="PIRSF002070">
    <property type="entry name" value="SSB"/>
    <property type="match status" value="1"/>
</dbReference>
<sequence length="134" mass="15050">MAGVNKVTILGNLGAAPEIRSMPNGDMTATLSVATSRVWKDKTTGEPKELTEWHRIVLYRRLAELAKDYLHKGSKVYIDGYLRTQKWTDDNGIQRWTTQIIAENLQLLDPKAANTKPAEQPEPPADFNDGEIPF</sequence>
<dbReference type="RefSeq" id="WP_084256533.1">
    <property type="nucleotide sequence ID" value="NZ_FWWV01000009.1"/>
</dbReference>
<dbReference type="Pfam" id="PF00436">
    <property type="entry name" value="SSB"/>
    <property type="match status" value="1"/>
</dbReference>
<dbReference type="GO" id="GO:0003697">
    <property type="term" value="F:single-stranded DNA binding"/>
    <property type="evidence" value="ECO:0007669"/>
    <property type="project" value="UniProtKB-UniRule"/>
</dbReference>
<feature type="DNA-binding region" evidence="2">
    <location>
        <begin position="53"/>
        <end position="59"/>
    </location>
</feature>
<evidence type="ECO:0000256" key="3">
    <source>
        <dbReference type="PIRNR" id="PIRNR002070"/>
    </source>
</evidence>
<dbReference type="PROSITE" id="PS50935">
    <property type="entry name" value="SSB"/>
    <property type="match status" value="1"/>
</dbReference>
<dbReference type="PANTHER" id="PTHR10302">
    <property type="entry name" value="SINGLE-STRANDED DNA-BINDING PROTEIN"/>
    <property type="match status" value="1"/>
</dbReference>
<dbReference type="InterPro" id="IPR012340">
    <property type="entry name" value="NA-bd_OB-fold"/>
</dbReference>
<dbReference type="GO" id="GO:0006260">
    <property type="term" value="P:DNA replication"/>
    <property type="evidence" value="ECO:0007669"/>
    <property type="project" value="InterPro"/>
</dbReference>
<dbReference type="PANTHER" id="PTHR10302:SF27">
    <property type="entry name" value="SINGLE-STRANDED DNA-BINDING PROTEIN"/>
    <property type="match status" value="1"/>
</dbReference>
<dbReference type="SUPFAM" id="SSF50249">
    <property type="entry name" value="Nucleic acid-binding proteins"/>
    <property type="match status" value="1"/>
</dbReference>
<dbReference type="Gene3D" id="2.40.50.140">
    <property type="entry name" value="Nucleic acid-binding proteins"/>
    <property type="match status" value="1"/>
</dbReference>
<accession>A0A1W1UMR1</accession>
<name>A0A1W1UMR1_9PAST</name>
<organism evidence="5 6">
    <name type="scientific">Pasteurella testudinis DSM 23072</name>
    <dbReference type="NCBI Taxonomy" id="1122938"/>
    <lineage>
        <taxon>Bacteria</taxon>
        <taxon>Pseudomonadati</taxon>
        <taxon>Pseudomonadota</taxon>
        <taxon>Gammaproteobacteria</taxon>
        <taxon>Pasteurellales</taxon>
        <taxon>Pasteurellaceae</taxon>
        <taxon>Pasteurella</taxon>
    </lineage>
</organism>
<evidence type="ECO:0000313" key="6">
    <source>
        <dbReference type="Proteomes" id="UP000192408"/>
    </source>
</evidence>